<dbReference type="SUPFAM" id="SSF51735">
    <property type="entry name" value="NAD(P)-binding Rossmann-fold domains"/>
    <property type="match status" value="1"/>
</dbReference>
<evidence type="ECO:0000259" key="1">
    <source>
        <dbReference type="Pfam" id="PF01408"/>
    </source>
</evidence>
<dbReference type="EMBL" id="AP012338">
    <property type="protein sequence ID" value="BAM04240.1"/>
    <property type="molecule type" value="Genomic_DNA"/>
</dbReference>
<gene>
    <name evidence="3" type="ordered locus">PSMK_20810</name>
</gene>
<protein>
    <submittedName>
        <fullName evidence="3">Putative oxidoreductase</fullName>
    </submittedName>
</protein>
<dbReference type="SUPFAM" id="SSF55347">
    <property type="entry name" value="Glyceraldehyde-3-phosphate dehydrogenase-like, C-terminal domain"/>
    <property type="match status" value="1"/>
</dbReference>
<feature type="domain" description="GFO/IDH/MocA-like oxidoreductase" evidence="2">
    <location>
        <begin position="136"/>
        <end position="260"/>
    </location>
</feature>
<dbReference type="InterPro" id="IPR000683">
    <property type="entry name" value="Gfo/Idh/MocA-like_OxRdtase_N"/>
</dbReference>
<name>I0IG52_PHYMF</name>
<dbReference type="eggNOG" id="COG0673">
    <property type="taxonomic scope" value="Bacteria"/>
</dbReference>
<dbReference type="GO" id="GO:0000166">
    <property type="term" value="F:nucleotide binding"/>
    <property type="evidence" value="ECO:0007669"/>
    <property type="project" value="InterPro"/>
</dbReference>
<sequence>MKRVRLGLLGAAGGIAGMHKSYFDKIDGLELAAVCDVSDERVAPVAEATGARAWTDGEAMIRSGEIDAVLIACPHFDHPRYARIAFDAGVHALTEKPVAVTAAEAEETDRLYAEAQKEHPGLLYAGMFNQRTHPVWKEIKRLVAGGELGELMRVGWTISTWFRTQSYYDSGGWRATWSGEGGGVLLNQCPHNLDLLCWFVGQPSRVIAKASLGKQHAIEVEDEVSALLDFPNGATGTFFTSTGEAPGVNRLEIVGTGGTVICEDNKLTFLRAGTPVDEFTRTCSAKFATLPTTRMEVTPPPLEGPEHEHITRNFVETILAGGGQGDLIAPAPEGILGLELGNAMLMSGLQGSFPIDLPMDRAAFAAKLKELQAASTYVKPEVKEAEGDLAKSFA</sequence>
<dbReference type="PANTHER" id="PTHR43249:SF1">
    <property type="entry name" value="D-GLUCOSIDE 3-DEHYDROGENASE"/>
    <property type="match status" value="1"/>
</dbReference>
<dbReference type="PANTHER" id="PTHR43249">
    <property type="entry name" value="UDP-N-ACETYL-2-AMINO-2-DEOXY-D-GLUCURONATE OXIDASE"/>
    <property type="match status" value="1"/>
</dbReference>
<evidence type="ECO:0000259" key="2">
    <source>
        <dbReference type="Pfam" id="PF22725"/>
    </source>
</evidence>
<organism evidence="3 4">
    <name type="scientific">Phycisphaera mikurensis (strain NBRC 102666 / KCTC 22515 / FYK2301M01)</name>
    <dbReference type="NCBI Taxonomy" id="1142394"/>
    <lineage>
        <taxon>Bacteria</taxon>
        <taxon>Pseudomonadati</taxon>
        <taxon>Planctomycetota</taxon>
        <taxon>Phycisphaerae</taxon>
        <taxon>Phycisphaerales</taxon>
        <taxon>Phycisphaeraceae</taxon>
        <taxon>Phycisphaera</taxon>
    </lineage>
</organism>
<keyword evidence="4" id="KW-1185">Reference proteome</keyword>
<dbReference type="Proteomes" id="UP000007881">
    <property type="component" value="Chromosome"/>
</dbReference>
<proteinExistence type="predicted"/>
<dbReference type="InterPro" id="IPR036291">
    <property type="entry name" value="NAD(P)-bd_dom_sf"/>
</dbReference>
<dbReference type="Pfam" id="PF01408">
    <property type="entry name" value="GFO_IDH_MocA"/>
    <property type="match status" value="1"/>
</dbReference>
<evidence type="ECO:0000313" key="3">
    <source>
        <dbReference type="EMBL" id="BAM04240.1"/>
    </source>
</evidence>
<dbReference type="OrthoDB" id="9815825at2"/>
<evidence type="ECO:0000313" key="4">
    <source>
        <dbReference type="Proteomes" id="UP000007881"/>
    </source>
</evidence>
<dbReference type="Gene3D" id="3.40.50.720">
    <property type="entry name" value="NAD(P)-binding Rossmann-like Domain"/>
    <property type="match status" value="1"/>
</dbReference>
<reference evidence="3 4" key="1">
    <citation type="submission" date="2012-02" db="EMBL/GenBank/DDBJ databases">
        <title>Complete genome sequence of Phycisphaera mikurensis NBRC 102666.</title>
        <authorList>
            <person name="Ankai A."/>
            <person name="Hosoyama A."/>
            <person name="Terui Y."/>
            <person name="Sekine M."/>
            <person name="Fukai R."/>
            <person name="Kato Y."/>
            <person name="Nakamura S."/>
            <person name="Yamada-Narita S."/>
            <person name="Kawakoshi A."/>
            <person name="Fukunaga Y."/>
            <person name="Yamazaki S."/>
            <person name="Fujita N."/>
        </authorList>
    </citation>
    <scope>NUCLEOTIDE SEQUENCE [LARGE SCALE GENOMIC DNA]</scope>
    <source>
        <strain evidence="4">NBRC 102666 / KCTC 22515 / FYK2301M01</strain>
    </source>
</reference>
<feature type="domain" description="Gfo/Idh/MocA-like oxidoreductase N-terminal" evidence="1">
    <location>
        <begin position="5"/>
        <end position="117"/>
    </location>
</feature>
<dbReference type="AlphaFoldDB" id="I0IG52"/>
<dbReference type="Gene3D" id="3.30.360.10">
    <property type="entry name" value="Dihydrodipicolinate Reductase, domain 2"/>
    <property type="match status" value="1"/>
</dbReference>
<dbReference type="RefSeq" id="WP_014437458.1">
    <property type="nucleotide sequence ID" value="NC_017080.1"/>
</dbReference>
<dbReference type="InterPro" id="IPR052515">
    <property type="entry name" value="Gfo/Idh/MocA_Oxidoreductase"/>
</dbReference>
<accession>I0IG52</accession>
<dbReference type="InterPro" id="IPR055170">
    <property type="entry name" value="GFO_IDH_MocA-like_dom"/>
</dbReference>
<dbReference type="HOGENOM" id="CLU_023194_1_0_0"/>
<dbReference type="KEGG" id="phm:PSMK_20810"/>
<dbReference type="Pfam" id="PF22725">
    <property type="entry name" value="GFO_IDH_MocA_C3"/>
    <property type="match status" value="1"/>
</dbReference>
<dbReference type="STRING" id="1142394.PSMK_20810"/>